<feature type="transmembrane region" description="Helical" evidence="1">
    <location>
        <begin position="6"/>
        <end position="25"/>
    </location>
</feature>
<dbReference type="Proteomes" id="UP000226525">
    <property type="component" value="Unassembled WGS sequence"/>
</dbReference>
<keyword evidence="1" id="KW-0812">Transmembrane</keyword>
<organism evidence="2 3">
    <name type="scientific">SAR324 cluster bacterium</name>
    <dbReference type="NCBI Taxonomy" id="2024889"/>
    <lineage>
        <taxon>Bacteria</taxon>
        <taxon>Deltaproteobacteria</taxon>
        <taxon>SAR324 cluster</taxon>
    </lineage>
</organism>
<gene>
    <name evidence="2" type="ORF">CMN54_04545</name>
</gene>
<feature type="transmembrane region" description="Helical" evidence="1">
    <location>
        <begin position="75"/>
        <end position="92"/>
    </location>
</feature>
<evidence type="ECO:0000313" key="2">
    <source>
        <dbReference type="EMBL" id="MAH62714.1"/>
    </source>
</evidence>
<dbReference type="AlphaFoldDB" id="A0A2D6YHT0"/>
<keyword evidence="1" id="KW-1133">Transmembrane helix</keyword>
<feature type="transmembrane region" description="Helical" evidence="1">
    <location>
        <begin position="101"/>
        <end position="124"/>
    </location>
</feature>
<protein>
    <submittedName>
        <fullName evidence="2">Uncharacterized protein</fullName>
    </submittedName>
</protein>
<comment type="caution">
    <text evidence="2">The sequence shown here is derived from an EMBL/GenBank/DDBJ whole genome shotgun (WGS) entry which is preliminary data.</text>
</comment>
<dbReference type="EMBL" id="NZEX01000047">
    <property type="protein sequence ID" value="MAH62714.1"/>
    <property type="molecule type" value="Genomic_DNA"/>
</dbReference>
<keyword evidence="1" id="KW-0472">Membrane</keyword>
<sequence length="134" mass="15625">MHELLSPTLFLLVALLIGLLAFAIWKQNQKRRHWAAWLCSIILLLVWLLSEVWILSPSSDTNMTGLLAKHQLYSALAWYLTLCSTVLLWLSIQSIAPMIRIVIDTFVLLFLVFDFFTIWGIVWMRHLLSNHQTF</sequence>
<proteinExistence type="predicted"/>
<evidence type="ECO:0000256" key="1">
    <source>
        <dbReference type="SAM" id="Phobius"/>
    </source>
</evidence>
<evidence type="ECO:0000313" key="3">
    <source>
        <dbReference type="Proteomes" id="UP000226525"/>
    </source>
</evidence>
<feature type="transmembrane region" description="Helical" evidence="1">
    <location>
        <begin position="34"/>
        <end position="55"/>
    </location>
</feature>
<name>A0A2D6YHT0_9DELT</name>
<reference evidence="3" key="1">
    <citation type="submission" date="2017-09" db="EMBL/GenBank/DDBJ databases">
        <title>The Reconstruction of 2,631 Draft Metagenome-Assembled Genomes from the Global Oceans.</title>
        <authorList>
            <person name="Tully B.J."/>
            <person name="Graham E.D."/>
            <person name="Heidelberg J.F."/>
        </authorList>
    </citation>
    <scope>NUCLEOTIDE SEQUENCE [LARGE SCALE GENOMIC DNA]</scope>
</reference>
<accession>A0A2D6YHT0</accession>